<reference evidence="2 3" key="1">
    <citation type="journal article" date="2020" name="ISME J.">
        <title>Comparative genomics reveals insights into cyanobacterial evolution and habitat adaptation.</title>
        <authorList>
            <person name="Chen M.Y."/>
            <person name="Teng W.K."/>
            <person name="Zhao L."/>
            <person name="Hu C.X."/>
            <person name="Zhou Y.K."/>
            <person name="Han B.P."/>
            <person name="Song L.R."/>
            <person name="Shu W.S."/>
        </authorList>
    </citation>
    <scope>NUCLEOTIDE SEQUENCE [LARGE SCALE GENOMIC DNA]</scope>
    <source>
        <strain evidence="2 3">FACHB-1050</strain>
    </source>
</reference>
<name>A0ABR8CCY4_9CYAN</name>
<protein>
    <submittedName>
        <fullName evidence="2">ATP-binding protein</fullName>
    </submittedName>
</protein>
<gene>
    <name evidence="2" type="ORF">H6G05_17355</name>
</gene>
<comment type="caution">
    <text evidence="2">The sequence shown here is derived from an EMBL/GenBank/DDBJ whole genome shotgun (WGS) entry which is preliminary data.</text>
</comment>
<sequence>MLLDFTVENFRSIKGAETLSAVAANKSKSKANNSESRRRVKSDDEIAQPFHVEGWDIDVLPVIAIFGANASGKSNILKALNYLLKFMSEGNYDHGTELIPFKLDQQSRESPSCFRLRIVIDGTIYIYSLILNSNRILSEKLEYALASTKQNRLLYSRSWNEEHQKFEWKNGSYFKGSHIQLEKNIHEREPFTSLFSKLEIKSVERFAFWLESSVLTNKLSSNIYHDILIDAVWSLSNNENLSFSLVLENTKNLLFKFDTGLYDIQIKKNANNDLDIQAFHKTTQGEILSWKFEEESTGTQKLFNLACNIYLILRGKDLAIFDEIGANIHPNIIREIIKTFQSSKTNRNRTQLIFTSHDNTLQRNNLLRRDQIWFTQKRPDQSTELYPLSDFKVRNDLAIDKAYLDGRFGAVPFISDEDDFMPVGEDNG</sequence>
<dbReference type="Gene3D" id="3.40.50.300">
    <property type="entry name" value="P-loop containing nucleotide triphosphate hydrolases"/>
    <property type="match status" value="1"/>
</dbReference>
<keyword evidence="2" id="KW-0067">ATP-binding</keyword>
<dbReference type="EMBL" id="JACJQY010000032">
    <property type="protein sequence ID" value="MBD2318608.1"/>
    <property type="molecule type" value="Genomic_DNA"/>
</dbReference>
<dbReference type="InterPro" id="IPR027417">
    <property type="entry name" value="P-loop_NTPase"/>
</dbReference>
<keyword evidence="3" id="KW-1185">Reference proteome</keyword>
<evidence type="ECO:0000313" key="2">
    <source>
        <dbReference type="EMBL" id="MBD2318608.1"/>
    </source>
</evidence>
<feature type="domain" description="ATPase AAA-type core" evidence="1">
    <location>
        <begin position="63"/>
        <end position="361"/>
    </location>
</feature>
<dbReference type="GO" id="GO:0005524">
    <property type="term" value="F:ATP binding"/>
    <property type="evidence" value="ECO:0007669"/>
    <property type="project" value="UniProtKB-KW"/>
</dbReference>
<evidence type="ECO:0000313" key="3">
    <source>
        <dbReference type="Proteomes" id="UP000618445"/>
    </source>
</evidence>
<dbReference type="PANTHER" id="PTHR40396:SF1">
    <property type="entry name" value="ATPASE AAA-TYPE CORE DOMAIN-CONTAINING PROTEIN"/>
    <property type="match status" value="1"/>
</dbReference>
<evidence type="ECO:0000259" key="1">
    <source>
        <dbReference type="Pfam" id="PF13304"/>
    </source>
</evidence>
<dbReference type="Proteomes" id="UP000618445">
    <property type="component" value="Unassembled WGS sequence"/>
</dbReference>
<dbReference type="InterPro" id="IPR003959">
    <property type="entry name" value="ATPase_AAA_core"/>
</dbReference>
<dbReference type="SUPFAM" id="SSF52540">
    <property type="entry name" value="P-loop containing nucleoside triphosphate hydrolases"/>
    <property type="match status" value="1"/>
</dbReference>
<organism evidence="2 3">
    <name type="scientific">Phormidium tenue FACHB-1050</name>
    <dbReference type="NCBI Taxonomy" id="2692857"/>
    <lineage>
        <taxon>Bacteria</taxon>
        <taxon>Bacillati</taxon>
        <taxon>Cyanobacteriota</taxon>
        <taxon>Cyanophyceae</taxon>
        <taxon>Oscillatoriophycideae</taxon>
        <taxon>Oscillatoriales</taxon>
        <taxon>Oscillatoriaceae</taxon>
        <taxon>Phormidium</taxon>
    </lineage>
</organism>
<proteinExistence type="predicted"/>
<dbReference type="Pfam" id="PF13304">
    <property type="entry name" value="AAA_21"/>
    <property type="match status" value="1"/>
</dbReference>
<dbReference type="PANTHER" id="PTHR40396">
    <property type="entry name" value="ATPASE-LIKE PROTEIN"/>
    <property type="match status" value="1"/>
</dbReference>
<keyword evidence="2" id="KW-0547">Nucleotide-binding</keyword>
<dbReference type="RefSeq" id="WP_190579758.1">
    <property type="nucleotide sequence ID" value="NZ_CAWPQU010000026.1"/>
</dbReference>
<accession>A0ABR8CCY4</accession>